<dbReference type="Proteomes" id="UP000228635">
    <property type="component" value="Unassembled WGS sequence"/>
</dbReference>
<organism evidence="1 2">
    <name type="scientific">Candidatus Harrisonbacteria bacterium CG10_big_fil_rev_8_21_14_0_10_42_17</name>
    <dbReference type="NCBI Taxonomy" id="1974584"/>
    <lineage>
        <taxon>Bacteria</taxon>
        <taxon>Candidatus Harrisoniibacteriota</taxon>
    </lineage>
</organism>
<sequence length="181" mass="20739">MNHFIGHTLWEHVCTTSLWLCSGLWERGGFHEGLVYIPDHSQRIHEIDLFEGFTPNGHTYHRVEDPGHNLGWSGYDLSRSSRFLWKSERTEATLEARRLPDNFWSLTFCGAPCISPGADESSFVRIFIAGILSCEFIIQSLDNLPAIRRALDTNKYTDRGKARSILCFLEQSLQNRLALRA</sequence>
<evidence type="ECO:0000313" key="1">
    <source>
        <dbReference type="EMBL" id="PIT92148.1"/>
    </source>
</evidence>
<name>A0A2M6WH76_9BACT</name>
<gene>
    <name evidence="1" type="ORF">COU08_04020</name>
</gene>
<protein>
    <submittedName>
        <fullName evidence="1">Uncharacterized protein</fullName>
    </submittedName>
</protein>
<comment type="caution">
    <text evidence="1">The sequence shown here is derived from an EMBL/GenBank/DDBJ whole genome shotgun (WGS) entry which is preliminary data.</text>
</comment>
<accession>A0A2M6WH76</accession>
<reference evidence="2" key="1">
    <citation type="submission" date="2017-09" db="EMBL/GenBank/DDBJ databases">
        <title>Depth-based differentiation of microbial function through sediment-hosted aquifers and enrichment of novel symbionts in the deep terrestrial subsurface.</title>
        <authorList>
            <person name="Probst A.J."/>
            <person name="Ladd B."/>
            <person name="Jarett J.K."/>
            <person name="Geller-Mcgrath D.E."/>
            <person name="Sieber C.M.K."/>
            <person name="Emerson J.B."/>
            <person name="Anantharaman K."/>
            <person name="Thomas B.C."/>
            <person name="Malmstrom R."/>
            <person name="Stieglmeier M."/>
            <person name="Klingl A."/>
            <person name="Woyke T."/>
            <person name="Ryan C.M."/>
            <person name="Banfield J.F."/>
        </authorList>
    </citation>
    <scope>NUCLEOTIDE SEQUENCE [LARGE SCALE GENOMIC DNA]</scope>
</reference>
<evidence type="ECO:0000313" key="2">
    <source>
        <dbReference type="Proteomes" id="UP000228635"/>
    </source>
</evidence>
<dbReference type="AlphaFoldDB" id="A0A2M6WH76"/>
<proteinExistence type="predicted"/>
<dbReference type="EMBL" id="PFBA01000033">
    <property type="protein sequence ID" value="PIT92148.1"/>
    <property type="molecule type" value="Genomic_DNA"/>
</dbReference>